<evidence type="ECO:0000256" key="1">
    <source>
        <dbReference type="ARBA" id="ARBA00003279"/>
    </source>
</evidence>
<feature type="transmembrane region" description="Helical" evidence="8">
    <location>
        <begin position="379"/>
        <end position="396"/>
    </location>
</feature>
<reference evidence="10 11" key="1">
    <citation type="submission" date="2016-01" db="EMBL/GenBank/DDBJ databases">
        <authorList>
            <person name="Oliw E.H."/>
        </authorList>
    </citation>
    <scope>NUCLEOTIDE SEQUENCE [LARGE SCALE GENOMIC DNA]</scope>
    <source>
        <strain evidence="10 11">DY10</strain>
    </source>
</reference>
<comment type="subcellular location">
    <subcellularLocation>
        <location evidence="2">Membrane</location>
        <topology evidence="2">Multi-pass membrane protein</topology>
    </subcellularLocation>
</comment>
<dbReference type="AlphaFoldDB" id="A0A1P9X0H8"/>
<keyword evidence="6 8" id="KW-1133">Transmembrane helix</keyword>
<dbReference type="InterPro" id="IPR005829">
    <property type="entry name" value="Sugar_transporter_CS"/>
</dbReference>
<dbReference type="InterPro" id="IPR001958">
    <property type="entry name" value="Tet-R_TetA/multi-R_MdtG-like"/>
</dbReference>
<feature type="transmembrane region" description="Helical" evidence="8">
    <location>
        <begin position="167"/>
        <end position="190"/>
    </location>
</feature>
<feature type="transmembrane region" description="Helical" evidence="8">
    <location>
        <begin position="211"/>
        <end position="233"/>
    </location>
</feature>
<evidence type="ECO:0000259" key="9">
    <source>
        <dbReference type="PROSITE" id="PS50850"/>
    </source>
</evidence>
<keyword evidence="4" id="KW-0813">Transport</keyword>
<feature type="transmembrane region" description="Helical" evidence="8">
    <location>
        <begin position="48"/>
        <end position="67"/>
    </location>
</feature>
<feature type="transmembrane region" description="Helical" evidence="8">
    <location>
        <begin position="104"/>
        <end position="125"/>
    </location>
</feature>
<dbReference type="GO" id="GO:0016020">
    <property type="term" value="C:membrane"/>
    <property type="evidence" value="ECO:0007669"/>
    <property type="project" value="UniProtKB-SubCell"/>
</dbReference>
<dbReference type="RefSeq" id="WP_077132604.1">
    <property type="nucleotide sequence ID" value="NZ_CP014263.1"/>
</dbReference>
<protein>
    <submittedName>
        <fullName evidence="10">MFS transporter</fullName>
    </submittedName>
</protein>
<sequence length="424" mass="45342">MAKRSAPALVFIFITLLIDVTGLGIIIPVVPKLLEQLIDGNLSQAASYGGWLTFAYAAMQFIFAPVLGGLSDRYGRRPVLLFSLFGFGLDYVLTGFAPSIGWLFLGRIFAGITGASFTTASAYIADVSPPEKRAQNFGLVGAAFGVGFILGPALGGMLAQFGPRTPFFVAAGLSFVNFLYGLFVLPESLAPENRRAFDWKRANPIGTLARLGHYPVILGLVASLVLIYIAGFSVQGTWTFYTMEKFKWNEQTVGWSLAMIGLCFAIVQGGLTRIIIPKLGQQRSVYVGLMFSAIGFALFAAATQSWMMFAFMGVYALGGIAGPSIQGIISTQVPANEQGEVQGALTSLASTTSIFGPLIMTNLFSYFTSNNAPVYFPGAPYVLSAILTVISAFLAWRGFRNPKVAVAPATAPAPAESYRAQPEE</sequence>
<evidence type="ECO:0000256" key="2">
    <source>
        <dbReference type="ARBA" id="ARBA00004141"/>
    </source>
</evidence>
<name>A0A1P9X0H8_9BACT</name>
<organism evidence="10 11">
    <name type="scientific">Spirosoma montaniterrae</name>
    <dbReference type="NCBI Taxonomy" id="1178516"/>
    <lineage>
        <taxon>Bacteria</taxon>
        <taxon>Pseudomonadati</taxon>
        <taxon>Bacteroidota</taxon>
        <taxon>Cytophagia</taxon>
        <taxon>Cytophagales</taxon>
        <taxon>Cytophagaceae</taxon>
        <taxon>Spirosoma</taxon>
    </lineage>
</organism>
<feature type="transmembrane region" description="Helical" evidence="8">
    <location>
        <begin position="284"/>
        <end position="302"/>
    </location>
</feature>
<keyword evidence="7 8" id="KW-0472">Membrane</keyword>
<evidence type="ECO:0000256" key="7">
    <source>
        <dbReference type="ARBA" id="ARBA00023136"/>
    </source>
</evidence>
<evidence type="ECO:0000256" key="3">
    <source>
        <dbReference type="ARBA" id="ARBA00007520"/>
    </source>
</evidence>
<dbReference type="InterPro" id="IPR011701">
    <property type="entry name" value="MFS"/>
</dbReference>
<evidence type="ECO:0000256" key="5">
    <source>
        <dbReference type="ARBA" id="ARBA00022692"/>
    </source>
</evidence>
<feature type="transmembrane region" description="Helical" evidence="8">
    <location>
        <begin position="137"/>
        <end position="161"/>
    </location>
</feature>
<dbReference type="PROSITE" id="PS50850">
    <property type="entry name" value="MFS"/>
    <property type="match status" value="1"/>
</dbReference>
<dbReference type="InterPro" id="IPR036259">
    <property type="entry name" value="MFS_trans_sf"/>
</dbReference>
<dbReference type="GO" id="GO:0022857">
    <property type="term" value="F:transmembrane transporter activity"/>
    <property type="evidence" value="ECO:0007669"/>
    <property type="project" value="InterPro"/>
</dbReference>
<dbReference type="PANTHER" id="PTHR23504:SF15">
    <property type="entry name" value="MAJOR FACILITATOR SUPERFAMILY (MFS) PROFILE DOMAIN-CONTAINING PROTEIN"/>
    <property type="match status" value="1"/>
</dbReference>
<keyword evidence="11" id="KW-1185">Reference proteome</keyword>
<proteinExistence type="inferred from homology"/>
<dbReference type="KEGG" id="smon:AWR27_18535"/>
<dbReference type="Gene3D" id="1.20.1250.20">
    <property type="entry name" value="MFS general substrate transporter like domains"/>
    <property type="match status" value="1"/>
</dbReference>
<dbReference type="Proteomes" id="UP000187941">
    <property type="component" value="Chromosome"/>
</dbReference>
<comment type="function">
    <text evidence="1">Resistance to tetracycline by an active tetracycline efflux. This is an energy-dependent process that decreases the accumulation of the antibiotic in whole cells. This protein functions as a metal-tetracycline/H(+) antiporter.</text>
</comment>
<dbReference type="STRING" id="1178516.AWR27_18535"/>
<dbReference type="EMBL" id="CP014263">
    <property type="protein sequence ID" value="AQG81141.1"/>
    <property type="molecule type" value="Genomic_DNA"/>
</dbReference>
<accession>A0A1P9X0H8</accession>
<feature type="transmembrane region" description="Helical" evidence="8">
    <location>
        <begin position="341"/>
        <end position="367"/>
    </location>
</feature>
<feature type="transmembrane region" description="Helical" evidence="8">
    <location>
        <begin position="308"/>
        <end position="329"/>
    </location>
</feature>
<evidence type="ECO:0000256" key="8">
    <source>
        <dbReference type="SAM" id="Phobius"/>
    </source>
</evidence>
<gene>
    <name evidence="10" type="ORF">AWR27_18535</name>
</gene>
<evidence type="ECO:0000256" key="6">
    <source>
        <dbReference type="ARBA" id="ARBA00022989"/>
    </source>
</evidence>
<comment type="similarity">
    <text evidence="3">Belongs to the major facilitator superfamily. TCR/Tet family.</text>
</comment>
<feature type="transmembrane region" description="Helical" evidence="8">
    <location>
        <begin position="79"/>
        <end position="98"/>
    </location>
</feature>
<keyword evidence="5 8" id="KW-0812">Transmembrane</keyword>
<evidence type="ECO:0000313" key="10">
    <source>
        <dbReference type="EMBL" id="AQG81141.1"/>
    </source>
</evidence>
<dbReference type="SUPFAM" id="SSF103473">
    <property type="entry name" value="MFS general substrate transporter"/>
    <property type="match status" value="1"/>
</dbReference>
<dbReference type="PANTHER" id="PTHR23504">
    <property type="entry name" value="MAJOR FACILITATOR SUPERFAMILY DOMAIN-CONTAINING PROTEIN 10"/>
    <property type="match status" value="1"/>
</dbReference>
<evidence type="ECO:0000313" key="11">
    <source>
        <dbReference type="Proteomes" id="UP000187941"/>
    </source>
</evidence>
<dbReference type="Pfam" id="PF07690">
    <property type="entry name" value="MFS_1"/>
    <property type="match status" value="1"/>
</dbReference>
<dbReference type="InterPro" id="IPR020846">
    <property type="entry name" value="MFS_dom"/>
</dbReference>
<dbReference type="OrthoDB" id="9793283at2"/>
<feature type="domain" description="Major facilitator superfamily (MFS) profile" evidence="9">
    <location>
        <begin position="8"/>
        <end position="403"/>
    </location>
</feature>
<evidence type="ECO:0000256" key="4">
    <source>
        <dbReference type="ARBA" id="ARBA00022448"/>
    </source>
</evidence>
<dbReference type="PRINTS" id="PR01035">
    <property type="entry name" value="TCRTETA"/>
</dbReference>
<dbReference type="PROSITE" id="PS00216">
    <property type="entry name" value="SUGAR_TRANSPORT_1"/>
    <property type="match status" value="1"/>
</dbReference>
<feature type="transmembrane region" description="Helical" evidence="8">
    <location>
        <begin position="253"/>
        <end position="272"/>
    </location>
</feature>
<dbReference type="CDD" id="cd17388">
    <property type="entry name" value="MFS_TetA"/>
    <property type="match status" value="1"/>
</dbReference>